<sequence>MLFSKYFRFFLISLVFCLTTLNAYATVFYSKEEAMKLAFGDDATVEMQSLFPTPEEVVQIEQLAKVKLESNLFSFYVGKKQGTVIAYAAIESRTVRTKPETLLVVLTPEGKLRNVYTLAFHEPPEYLPPERWMDLLANHSIEELSLSKDIQGVAGATLSTRAAINSARKVLAIYQVLIQNKSH</sequence>
<proteinExistence type="predicted"/>
<evidence type="ECO:0000256" key="3">
    <source>
        <dbReference type="ARBA" id="ARBA00022630"/>
    </source>
</evidence>
<protein>
    <submittedName>
        <fullName evidence="7">FMN-binding protein</fullName>
    </submittedName>
</protein>
<evidence type="ECO:0000256" key="4">
    <source>
        <dbReference type="ARBA" id="ARBA00022643"/>
    </source>
</evidence>
<dbReference type="PANTHER" id="PTHR36118:SF1">
    <property type="entry name" value="ION-TRANSLOCATING OXIDOREDUCTASE COMPLEX SUBUNIT G"/>
    <property type="match status" value="1"/>
</dbReference>
<dbReference type="InterPro" id="IPR010209">
    <property type="entry name" value="Ion_transpt_RnfG/RsxG"/>
</dbReference>
<evidence type="ECO:0000256" key="1">
    <source>
        <dbReference type="ARBA" id="ARBA00022448"/>
    </source>
</evidence>
<keyword evidence="5" id="KW-0249">Electron transport</keyword>
<evidence type="ECO:0000313" key="7">
    <source>
        <dbReference type="EMBL" id="MBD9356673.1"/>
    </source>
</evidence>
<dbReference type="EMBL" id="JACXSS010000001">
    <property type="protein sequence ID" value="MBD9356673.1"/>
    <property type="molecule type" value="Genomic_DNA"/>
</dbReference>
<gene>
    <name evidence="7" type="ORF">IE877_12390</name>
</gene>
<keyword evidence="8" id="KW-1185">Reference proteome</keyword>
<evidence type="ECO:0000259" key="6">
    <source>
        <dbReference type="SMART" id="SM00900"/>
    </source>
</evidence>
<evidence type="ECO:0000313" key="8">
    <source>
        <dbReference type="Proteomes" id="UP000652176"/>
    </source>
</evidence>
<keyword evidence="4" id="KW-0288">FMN</keyword>
<dbReference type="PANTHER" id="PTHR36118">
    <property type="entry name" value="ION-TRANSLOCATING OXIDOREDUCTASE COMPLEX SUBUNIT G"/>
    <property type="match status" value="1"/>
</dbReference>
<dbReference type="RefSeq" id="WP_192375004.1">
    <property type="nucleotide sequence ID" value="NZ_CAJHIV010000001.1"/>
</dbReference>
<dbReference type="InterPro" id="IPR007329">
    <property type="entry name" value="FMN-bd"/>
</dbReference>
<name>A0ABR9D0L5_9GAMM</name>
<dbReference type="Pfam" id="PF04205">
    <property type="entry name" value="FMN_bind"/>
    <property type="match status" value="1"/>
</dbReference>
<reference evidence="7 8" key="1">
    <citation type="submission" date="2020-09" db="EMBL/GenBank/DDBJ databases">
        <title>Methylomonas albis sp. nov. and Methylomonas fluvii sp. nov.: Two cold-adapted methanotrophs from the River Elbe and an amended description of Methylovulum psychrotolerans strain Eb1.</title>
        <authorList>
            <person name="Bussmann I.K."/>
            <person name="Klings K.-W."/>
            <person name="Warnstedt J."/>
            <person name="Hoppert M."/>
            <person name="Saborowski A."/>
            <person name="Horn F."/>
            <person name="Liebner S."/>
        </authorList>
    </citation>
    <scope>NUCLEOTIDE SEQUENCE [LARGE SCALE GENOMIC DNA]</scope>
    <source>
        <strain evidence="7 8">EbA</strain>
    </source>
</reference>
<comment type="caution">
    <text evidence="7">The sequence shown here is derived from an EMBL/GenBank/DDBJ whole genome shotgun (WGS) entry which is preliminary data.</text>
</comment>
<dbReference type="SMART" id="SM00900">
    <property type="entry name" value="FMN_bind"/>
    <property type="match status" value="1"/>
</dbReference>
<keyword evidence="1" id="KW-0813">Transport</keyword>
<evidence type="ECO:0000256" key="5">
    <source>
        <dbReference type="ARBA" id="ARBA00022982"/>
    </source>
</evidence>
<keyword evidence="2" id="KW-0597">Phosphoprotein</keyword>
<feature type="domain" description="FMN-binding" evidence="6">
    <location>
        <begin position="86"/>
        <end position="174"/>
    </location>
</feature>
<keyword evidence="3" id="KW-0285">Flavoprotein</keyword>
<evidence type="ECO:0000256" key="2">
    <source>
        <dbReference type="ARBA" id="ARBA00022553"/>
    </source>
</evidence>
<dbReference type="Proteomes" id="UP000652176">
    <property type="component" value="Unassembled WGS sequence"/>
</dbReference>
<organism evidence="7 8">
    <name type="scientific">Methylomonas albis</name>
    <dbReference type="NCBI Taxonomy" id="1854563"/>
    <lineage>
        <taxon>Bacteria</taxon>
        <taxon>Pseudomonadati</taxon>
        <taxon>Pseudomonadota</taxon>
        <taxon>Gammaproteobacteria</taxon>
        <taxon>Methylococcales</taxon>
        <taxon>Methylococcaceae</taxon>
        <taxon>Methylomonas</taxon>
    </lineage>
</organism>
<accession>A0ABR9D0L5</accession>